<name>X1JAK4_9ZZZZ</name>
<gene>
    <name evidence="1" type="ORF">S03H2_66164</name>
</gene>
<evidence type="ECO:0000313" key="1">
    <source>
        <dbReference type="EMBL" id="GAH78525.1"/>
    </source>
</evidence>
<feature type="non-terminal residue" evidence="1">
    <location>
        <position position="1"/>
    </location>
</feature>
<dbReference type="InterPro" id="IPR042178">
    <property type="entry name" value="Serpin_sf_1"/>
</dbReference>
<dbReference type="Gene3D" id="3.30.497.10">
    <property type="entry name" value="Antithrombin, subunit I, domain 2"/>
    <property type="match status" value="1"/>
</dbReference>
<sequence length="45" mass="5287">AMTYEGARGQTAEEMQSVFYFPEDHSIRRSSFAKIYNLLNKKDKK</sequence>
<accession>X1JAK4</accession>
<dbReference type="InterPro" id="IPR036186">
    <property type="entry name" value="Serpin_sf"/>
</dbReference>
<protein>
    <submittedName>
        <fullName evidence="1">Uncharacterized protein</fullName>
    </submittedName>
</protein>
<dbReference type="SUPFAM" id="SSF56574">
    <property type="entry name" value="Serpins"/>
    <property type="match status" value="1"/>
</dbReference>
<dbReference type="EMBL" id="BARU01043170">
    <property type="protein sequence ID" value="GAH78525.1"/>
    <property type="molecule type" value="Genomic_DNA"/>
</dbReference>
<comment type="caution">
    <text evidence="1">The sequence shown here is derived from an EMBL/GenBank/DDBJ whole genome shotgun (WGS) entry which is preliminary data.</text>
</comment>
<organism evidence="1">
    <name type="scientific">marine sediment metagenome</name>
    <dbReference type="NCBI Taxonomy" id="412755"/>
    <lineage>
        <taxon>unclassified sequences</taxon>
        <taxon>metagenomes</taxon>
        <taxon>ecological metagenomes</taxon>
    </lineage>
</organism>
<reference evidence="1" key="1">
    <citation type="journal article" date="2014" name="Front. Microbiol.">
        <title>High frequency of phylogenetically diverse reductive dehalogenase-homologous genes in deep subseafloor sedimentary metagenomes.</title>
        <authorList>
            <person name="Kawai M."/>
            <person name="Futagami T."/>
            <person name="Toyoda A."/>
            <person name="Takaki Y."/>
            <person name="Nishi S."/>
            <person name="Hori S."/>
            <person name="Arai W."/>
            <person name="Tsubouchi T."/>
            <person name="Morono Y."/>
            <person name="Uchiyama I."/>
            <person name="Ito T."/>
            <person name="Fujiyama A."/>
            <person name="Inagaki F."/>
            <person name="Takami H."/>
        </authorList>
    </citation>
    <scope>NUCLEOTIDE SEQUENCE</scope>
    <source>
        <strain evidence="1">Expedition CK06-06</strain>
    </source>
</reference>
<dbReference type="AlphaFoldDB" id="X1JAK4"/>
<proteinExistence type="predicted"/>